<keyword evidence="2" id="KW-0812">Transmembrane</keyword>
<proteinExistence type="predicted"/>
<reference evidence="4" key="1">
    <citation type="journal article" date="2020" name="Stud. Mycol.">
        <title>101 Dothideomycetes genomes: a test case for predicting lifestyles and emergence of pathogens.</title>
        <authorList>
            <person name="Haridas S."/>
            <person name="Albert R."/>
            <person name="Binder M."/>
            <person name="Bloem J."/>
            <person name="Labutti K."/>
            <person name="Salamov A."/>
            <person name="Andreopoulos B."/>
            <person name="Baker S."/>
            <person name="Barry K."/>
            <person name="Bills G."/>
            <person name="Bluhm B."/>
            <person name="Cannon C."/>
            <person name="Castanera R."/>
            <person name="Culley D."/>
            <person name="Daum C."/>
            <person name="Ezra D."/>
            <person name="Gonzalez J."/>
            <person name="Henrissat B."/>
            <person name="Kuo A."/>
            <person name="Liang C."/>
            <person name="Lipzen A."/>
            <person name="Lutzoni F."/>
            <person name="Magnuson J."/>
            <person name="Mondo S."/>
            <person name="Nolan M."/>
            <person name="Ohm R."/>
            <person name="Pangilinan J."/>
            <person name="Park H.-J."/>
            <person name="Ramirez L."/>
            <person name="Alfaro M."/>
            <person name="Sun H."/>
            <person name="Tritt A."/>
            <person name="Yoshinaga Y."/>
            <person name="Zwiers L.-H."/>
            <person name="Turgeon B."/>
            <person name="Goodwin S."/>
            <person name="Spatafora J."/>
            <person name="Crous P."/>
            <person name="Grigoriev I."/>
        </authorList>
    </citation>
    <scope>NUCLEOTIDE SEQUENCE</scope>
    <source>
        <strain evidence="4">CBS 133067</strain>
    </source>
</reference>
<feature type="signal peptide" evidence="3">
    <location>
        <begin position="1"/>
        <end position="22"/>
    </location>
</feature>
<sequence>MKATFDFAALVALLVVCTGCAAQKPCYGPNGTLGNNLPCFPDADVSFCCGTGWICTTNLLCVSPFADLAGNFSTLQRGTCTDQSWNSPACPSYCRGGSYLDRGAQSVWNCGDDEYECTPAEGEPSCKSNVTFTLGPIENITTIGGAKGAAFTTALSIASSSSLLSASSSERTTSTSTSASKSSTSTSSSPQVSAPASHSSLSGGAKAGIAVGVIVVVILIALVAYLFVRQAKKHRQLQQHIEGLYTRGGPGTAYRDEHGAYNQEGGMSELPVALQDMSPHELETVERPREM</sequence>
<keyword evidence="2" id="KW-0472">Membrane</keyword>
<keyword evidence="5" id="KW-1185">Reference proteome</keyword>
<keyword evidence="2" id="KW-1133">Transmembrane helix</keyword>
<comment type="caution">
    <text evidence="4">The sequence shown here is derived from an EMBL/GenBank/DDBJ whole genome shotgun (WGS) entry which is preliminary data.</text>
</comment>
<dbReference type="PANTHER" id="PTHR16861">
    <property type="entry name" value="GLYCOPROTEIN 38"/>
    <property type="match status" value="1"/>
</dbReference>
<feature type="region of interest" description="Disordered" evidence="1">
    <location>
        <begin position="168"/>
        <end position="199"/>
    </location>
</feature>
<evidence type="ECO:0000256" key="1">
    <source>
        <dbReference type="SAM" id="MobiDB-lite"/>
    </source>
</evidence>
<dbReference type="EMBL" id="ML978122">
    <property type="protein sequence ID" value="KAF2102496.1"/>
    <property type="molecule type" value="Genomic_DNA"/>
</dbReference>
<evidence type="ECO:0000256" key="3">
    <source>
        <dbReference type="SAM" id="SignalP"/>
    </source>
</evidence>
<protein>
    <submittedName>
        <fullName evidence="4">Uncharacterized protein</fullName>
    </submittedName>
</protein>
<name>A0A9P4IQP5_9PEZI</name>
<gene>
    <name evidence="4" type="ORF">NA57DRAFT_52068</name>
</gene>
<accession>A0A9P4IQP5</accession>
<dbReference type="AlphaFoldDB" id="A0A9P4IQP5"/>
<organism evidence="4 5">
    <name type="scientific">Rhizodiscina lignyota</name>
    <dbReference type="NCBI Taxonomy" id="1504668"/>
    <lineage>
        <taxon>Eukaryota</taxon>
        <taxon>Fungi</taxon>
        <taxon>Dikarya</taxon>
        <taxon>Ascomycota</taxon>
        <taxon>Pezizomycotina</taxon>
        <taxon>Dothideomycetes</taxon>
        <taxon>Pleosporomycetidae</taxon>
        <taxon>Aulographales</taxon>
        <taxon>Rhizodiscinaceae</taxon>
        <taxon>Rhizodiscina</taxon>
    </lineage>
</organism>
<dbReference type="PANTHER" id="PTHR16861:SF4">
    <property type="entry name" value="SH3 DOMAIN PROTEIN (AFU_ORTHOLOGUE AFUA_1G13610)"/>
    <property type="match status" value="1"/>
</dbReference>
<dbReference type="OrthoDB" id="5215637at2759"/>
<feature type="chain" id="PRO_5040333472" evidence="3">
    <location>
        <begin position="23"/>
        <end position="291"/>
    </location>
</feature>
<evidence type="ECO:0000313" key="4">
    <source>
        <dbReference type="EMBL" id="KAF2102496.1"/>
    </source>
</evidence>
<dbReference type="Proteomes" id="UP000799772">
    <property type="component" value="Unassembled WGS sequence"/>
</dbReference>
<keyword evidence="3" id="KW-0732">Signal</keyword>
<evidence type="ECO:0000256" key="2">
    <source>
        <dbReference type="SAM" id="Phobius"/>
    </source>
</evidence>
<feature type="transmembrane region" description="Helical" evidence="2">
    <location>
        <begin position="207"/>
        <end position="228"/>
    </location>
</feature>
<evidence type="ECO:0000313" key="5">
    <source>
        <dbReference type="Proteomes" id="UP000799772"/>
    </source>
</evidence>